<gene>
    <name evidence="8" type="ORF">GXP69_00490</name>
</gene>
<protein>
    <recommendedName>
        <fullName evidence="6">ATP-dependent Clp protease proteolytic subunit</fullName>
    </recommendedName>
</protein>
<comment type="caution">
    <text evidence="8">The sequence shown here is derived from an EMBL/GenBank/DDBJ whole genome shotgun (WGS) entry which is preliminary data.</text>
</comment>
<keyword evidence="2" id="KW-0963">Cytoplasm</keyword>
<dbReference type="PANTHER" id="PTHR10381:SF70">
    <property type="entry name" value="ATP-DEPENDENT CLP PROTEASE PROTEOLYTIC SUBUNIT"/>
    <property type="match status" value="1"/>
</dbReference>
<dbReference type="InterPro" id="IPR029045">
    <property type="entry name" value="ClpP/crotonase-like_dom_sf"/>
</dbReference>
<reference evidence="8 9" key="1">
    <citation type="submission" date="2020-02" db="EMBL/GenBank/DDBJ databases">
        <authorList>
            <person name="Kim M.K."/>
        </authorList>
    </citation>
    <scope>NUCLEOTIDE SEQUENCE [LARGE SCALE GENOMIC DNA]</scope>
    <source>
        <strain evidence="8 9">BT327</strain>
    </source>
</reference>
<dbReference type="GO" id="GO:0051117">
    <property type="term" value="F:ATPase binding"/>
    <property type="evidence" value="ECO:0007669"/>
    <property type="project" value="TreeGrafter"/>
</dbReference>
<dbReference type="PRINTS" id="PR00127">
    <property type="entry name" value="CLPPROTEASEP"/>
</dbReference>
<dbReference type="AlphaFoldDB" id="A0A6B3LPR1"/>
<evidence type="ECO:0000256" key="2">
    <source>
        <dbReference type="ARBA" id="ARBA00022490"/>
    </source>
</evidence>
<evidence type="ECO:0000256" key="1">
    <source>
        <dbReference type="ARBA" id="ARBA00007039"/>
    </source>
</evidence>
<feature type="region of interest" description="Disordered" evidence="7">
    <location>
        <begin position="372"/>
        <end position="415"/>
    </location>
</feature>
<dbReference type="RefSeq" id="WP_163910897.1">
    <property type="nucleotide sequence ID" value="NZ_JAAGWD010000001.1"/>
</dbReference>
<evidence type="ECO:0000313" key="9">
    <source>
        <dbReference type="Proteomes" id="UP000474777"/>
    </source>
</evidence>
<dbReference type="Gene3D" id="3.90.226.10">
    <property type="entry name" value="2-enoyl-CoA Hydratase, Chain A, domain 1"/>
    <property type="match status" value="1"/>
</dbReference>
<feature type="compositionally biased region" description="Polar residues" evidence="7">
    <location>
        <begin position="398"/>
        <end position="415"/>
    </location>
</feature>
<keyword evidence="4" id="KW-0378">Hydrolase</keyword>
<feature type="compositionally biased region" description="Acidic residues" evidence="7">
    <location>
        <begin position="329"/>
        <end position="339"/>
    </location>
</feature>
<dbReference type="Proteomes" id="UP000474777">
    <property type="component" value="Unassembled WGS sequence"/>
</dbReference>
<dbReference type="NCBIfam" id="NF045542">
    <property type="entry name" value="Clp_rel_HeadMat"/>
    <property type="match status" value="1"/>
</dbReference>
<dbReference type="GO" id="GO:0004252">
    <property type="term" value="F:serine-type endopeptidase activity"/>
    <property type="evidence" value="ECO:0007669"/>
    <property type="project" value="InterPro"/>
</dbReference>
<dbReference type="InterPro" id="IPR001907">
    <property type="entry name" value="ClpP"/>
</dbReference>
<keyword evidence="3 8" id="KW-0645">Protease</keyword>
<keyword evidence="5" id="KW-0720">Serine protease</keyword>
<dbReference type="EMBL" id="JAAGWD010000001">
    <property type="protein sequence ID" value="NEM96156.1"/>
    <property type="molecule type" value="Genomic_DNA"/>
</dbReference>
<evidence type="ECO:0000256" key="3">
    <source>
        <dbReference type="ARBA" id="ARBA00022670"/>
    </source>
</evidence>
<dbReference type="PANTHER" id="PTHR10381">
    <property type="entry name" value="ATP-DEPENDENT CLP PROTEASE PROTEOLYTIC SUBUNIT"/>
    <property type="match status" value="1"/>
</dbReference>
<dbReference type="CDD" id="cd07016">
    <property type="entry name" value="S14_ClpP_1"/>
    <property type="match status" value="1"/>
</dbReference>
<sequence length="415" mass="45711">MAKHVHIPVIGQIGEYEDEFGWIMPGFTAQQLDWFTGYDVNGHWTYNTEIEHITLHIDSPGGDVYEGYAIYNKLLRFREQGITVEVHVEGLCASVATIIALAASPGKLKMREASEWMTHKPMIPEVRMANSDELRELADSLESLNSTFFNLYARKTGKTVDEIKELLKTDSYMSAEEAKAYGFVDEIITGPLPEAIQTEIEGKVKAVAFYNPKRNPIPNNKMAITKEEKSLFSKFKAWLKDEGKQAPKPQAKKPTPKPKAEAEEEEDAPEVNQTETADGAIIYHEGELEQGTEVFADAELSEALEDGEYELADERTIEVVDGAVANITEAEEGEEEEAPEAVATKKPTPKAKAKASQAARILALENELAELKQTVPGSGKGGKKGAQSFVETPEKKVNANNPLSIAASNASKKRN</sequence>
<dbReference type="GO" id="GO:0006515">
    <property type="term" value="P:protein quality control for misfolded or incompletely synthesized proteins"/>
    <property type="evidence" value="ECO:0007669"/>
    <property type="project" value="TreeGrafter"/>
</dbReference>
<proteinExistence type="inferred from homology"/>
<dbReference type="GO" id="GO:0004176">
    <property type="term" value="F:ATP-dependent peptidase activity"/>
    <property type="evidence" value="ECO:0007669"/>
    <property type="project" value="InterPro"/>
</dbReference>
<dbReference type="InterPro" id="IPR023562">
    <property type="entry name" value="ClpP/TepA"/>
</dbReference>
<keyword evidence="9" id="KW-1185">Reference proteome</keyword>
<dbReference type="SUPFAM" id="SSF52096">
    <property type="entry name" value="ClpP/crotonase"/>
    <property type="match status" value="1"/>
</dbReference>
<comment type="similarity">
    <text evidence="1 6">Belongs to the peptidase S14 family.</text>
</comment>
<evidence type="ECO:0000256" key="5">
    <source>
        <dbReference type="ARBA" id="ARBA00022825"/>
    </source>
</evidence>
<feature type="region of interest" description="Disordered" evidence="7">
    <location>
        <begin position="329"/>
        <end position="354"/>
    </location>
</feature>
<evidence type="ECO:0000256" key="6">
    <source>
        <dbReference type="RuleBase" id="RU003567"/>
    </source>
</evidence>
<evidence type="ECO:0000313" key="8">
    <source>
        <dbReference type="EMBL" id="NEM96156.1"/>
    </source>
</evidence>
<name>A0A6B3LPR1_9BACT</name>
<feature type="region of interest" description="Disordered" evidence="7">
    <location>
        <begin position="243"/>
        <end position="276"/>
    </location>
</feature>
<evidence type="ECO:0000256" key="7">
    <source>
        <dbReference type="SAM" id="MobiDB-lite"/>
    </source>
</evidence>
<organism evidence="8 9">
    <name type="scientific">Pontibacter burrus</name>
    <dbReference type="NCBI Taxonomy" id="2704466"/>
    <lineage>
        <taxon>Bacteria</taxon>
        <taxon>Pseudomonadati</taxon>
        <taxon>Bacteroidota</taxon>
        <taxon>Cytophagia</taxon>
        <taxon>Cytophagales</taxon>
        <taxon>Hymenobacteraceae</taxon>
        <taxon>Pontibacter</taxon>
    </lineage>
</organism>
<dbReference type="Pfam" id="PF00574">
    <property type="entry name" value="CLP_protease"/>
    <property type="match status" value="1"/>
</dbReference>
<dbReference type="GO" id="GO:0009368">
    <property type="term" value="C:endopeptidase Clp complex"/>
    <property type="evidence" value="ECO:0007669"/>
    <property type="project" value="TreeGrafter"/>
</dbReference>
<evidence type="ECO:0000256" key="4">
    <source>
        <dbReference type="ARBA" id="ARBA00022801"/>
    </source>
</evidence>
<accession>A0A6B3LPR1</accession>